<organism evidence="6 7">
    <name type="scientific">Mycoplasma phocimorsus</name>
    <dbReference type="NCBI Taxonomy" id="3045839"/>
    <lineage>
        <taxon>Bacteria</taxon>
        <taxon>Bacillati</taxon>
        <taxon>Mycoplasmatota</taxon>
        <taxon>Mollicutes</taxon>
        <taxon>Mycoplasmataceae</taxon>
        <taxon>Mycoplasma</taxon>
    </lineage>
</organism>
<dbReference type="Proteomes" id="UP001224428">
    <property type="component" value="Unassembled WGS sequence"/>
</dbReference>
<dbReference type="PROSITE" id="PS51721">
    <property type="entry name" value="G_CP"/>
    <property type="match status" value="1"/>
</dbReference>
<evidence type="ECO:0000313" key="6">
    <source>
        <dbReference type="EMBL" id="MDJ1645649.1"/>
    </source>
</evidence>
<keyword evidence="3" id="KW-0963">Cytoplasm</keyword>
<feature type="binding site" evidence="4">
    <location>
        <position position="173"/>
    </location>
    <ligand>
        <name>GTP</name>
        <dbReference type="ChEBI" id="CHEBI:37565"/>
    </ligand>
</feature>
<comment type="function">
    <text evidence="3">Required for a late step of 50S ribosomal subunit assembly. Has GTPase activity.</text>
</comment>
<dbReference type="NCBIfam" id="TIGR00231">
    <property type="entry name" value="small_GTP"/>
    <property type="match status" value="1"/>
</dbReference>
<dbReference type="GO" id="GO:0003924">
    <property type="term" value="F:GTPase activity"/>
    <property type="evidence" value="ECO:0007669"/>
    <property type="project" value="TreeGrafter"/>
</dbReference>
<dbReference type="PRINTS" id="PR00326">
    <property type="entry name" value="GTP1OBG"/>
</dbReference>
<dbReference type="PANTHER" id="PTHR45782:SF4">
    <property type="entry name" value="MITOCHONDRIAL RIBOSOME-ASSOCIATED GTPASE 1"/>
    <property type="match status" value="1"/>
</dbReference>
<dbReference type="GO" id="GO:0005737">
    <property type="term" value="C:cytoplasm"/>
    <property type="evidence" value="ECO:0007669"/>
    <property type="project" value="UniProtKB-SubCell"/>
</dbReference>
<keyword evidence="7" id="KW-1185">Reference proteome</keyword>
<sequence length="268" mass="31197">MATKINWFPGHMQKTTREIKEIASLCDVIVYVLDARAPLITFNEELLELFNNKEIVYILSKKDLRDANKDKEVLSKFNNQNLLFTNLKNHNEKKNIIKIIKKITFEKEKRMKAKGLIKYNPKLFVIGMPNVGKSTLINLLLGKRKLKVENYPGVTRKIHWVSIDNFHLLDTPGIMSKRLEEDRDGYILSLMQILKAGIVSEKELFYNVIILLSNEYPEIVDKINFALSIDEIDVEKNLENYCQNNKLTLNQAISKLLTIIRQQLMTFL</sequence>
<dbReference type="EMBL" id="JASDDP010000010">
    <property type="protein sequence ID" value="MDJ1645649.1"/>
    <property type="molecule type" value="Genomic_DNA"/>
</dbReference>
<dbReference type="PIRSF" id="PIRSF006230">
    <property type="entry name" value="MG442"/>
    <property type="match status" value="1"/>
</dbReference>
<comment type="caution">
    <text evidence="6">The sequence shown here is derived from an EMBL/GenBank/DDBJ whole genome shotgun (WGS) entry which is preliminary data.</text>
</comment>
<dbReference type="InterPro" id="IPR006073">
    <property type="entry name" value="GTP-bd"/>
</dbReference>
<name>A0AAJ1PQU1_9MOLU</name>
<feature type="binding site" evidence="4">
    <location>
        <begin position="130"/>
        <end position="135"/>
    </location>
    <ligand>
        <name>GTP</name>
        <dbReference type="ChEBI" id="CHEBI:37565"/>
    </ligand>
</feature>
<dbReference type="PANTHER" id="PTHR45782">
    <property type="entry name" value="MITOCHONDRIAL RIBOSOME-ASSOCIATED GTPASE 1"/>
    <property type="match status" value="1"/>
</dbReference>
<dbReference type="GO" id="GO:0006412">
    <property type="term" value="P:translation"/>
    <property type="evidence" value="ECO:0007669"/>
    <property type="project" value="TreeGrafter"/>
</dbReference>
<evidence type="ECO:0000256" key="1">
    <source>
        <dbReference type="ARBA" id="ARBA00022741"/>
    </source>
</evidence>
<dbReference type="InterPro" id="IPR005225">
    <property type="entry name" value="Small_GTP-bd"/>
</dbReference>
<evidence type="ECO:0000256" key="3">
    <source>
        <dbReference type="PIRNR" id="PIRNR006230"/>
    </source>
</evidence>
<dbReference type="AlphaFoldDB" id="A0AAJ1PQU1"/>
<dbReference type="RefSeq" id="WP_283827166.1">
    <property type="nucleotide sequence ID" value="NZ_JASDDP010000010.1"/>
</dbReference>
<evidence type="ECO:0000259" key="5">
    <source>
        <dbReference type="PROSITE" id="PS51721"/>
    </source>
</evidence>
<accession>A0AAJ1PQU1</accession>
<protein>
    <recommendedName>
        <fullName evidence="3">Ribosome biogenesis GTPase A</fullName>
    </recommendedName>
</protein>
<dbReference type="Pfam" id="PF01926">
    <property type="entry name" value="MMR_HSR1"/>
    <property type="match status" value="1"/>
</dbReference>
<evidence type="ECO:0000256" key="4">
    <source>
        <dbReference type="PIRSR" id="PIRSR006230-1"/>
    </source>
</evidence>
<keyword evidence="1 3" id="KW-0547">Nucleotide-binding</keyword>
<feature type="domain" description="CP-type G" evidence="5">
    <location>
        <begin position="16"/>
        <end position="177"/>
    </location>
</feature>
<reference evidence="6" key="1">
    <citation type="submission" date="2023-05" db="EMBL/GenBank/DDBJ databases">
        <title>Mycoplasma phocimorsus sp. nov., isolated from Scandinavian patients with seal finger or septic arthritis after contact with seals.</title>
        <authorList>
            <person name="Skafte-Holm A."/>
            <person name="Pedersen T.R."/>
            <person name="Froelund M."/>
            <person name="Stegger M."/>
            <person name="Qvortrup K."/>
            <person name="Michaels D.L."/>
            <person name="Brown D.R."/>
            <person name="Jensen J.S."/>
        </authorList>
    </citation>
    <scope>NUCLEOTIDE SEQUENCE</scope>
    <source>
        <strain evidence="6">M5725</strain>
    </source>
</reference>
<dbReference type="GO" id="GO:0005525">
    <property type="term" value="F:GTP binding"/>
    <property type="evidence" value="ECO:0007669"/>
    <property type="project" value="UniProtKB-KW"/>
</dbReference>
<evidence type="ECO:0000256" key="2">
    <source>
        <dbReference type="ARBA" id="ARBA00023134"/>
    </source>
</evidence>
<evidence type="ECO:0000313" key="7">
    <source>
        <dbReference type="Proteomes" id="UP001224428"/>
    </source>
</evidence>
<comment type="subcellular location">
    <subcellularLocation>
        <location evidence="3">Cytoplasm</location>
    </subcellularLocation>
</comment>
<dbReference type="NCBIfam" id="TIGR03596">
    <property type="entry name" value="GTPase_YlqF"/>
    <property type="match status" value="1"/>
</dbReference>
<dbReference type="SUPFAM" id="SSF52540">
    <property type="entry name" value="P-loop containing nucleoside triphosphate hydrolases"/>
    <property type="match status" value="1"/>
</dbReference>
<dbReference type="InterPro" id="IPR016478">
    <property type="entry name" value="GTPase_MTG1"/>
</dbReference>
<dbReference type="InterPro" id="IPR019991">
    <property type="entry name" value="GTP-bd_ribosome_bgen"/>
</dbReference>
<comment type="similarity">
    <text evidence="3">Belongs to the TRAFAC class YlqF/YawG GTPase family. MTG1 subfamily.</text>
</comment>
<dbReference type="InterPro" id="IPR030378">
    <property type="entry name" value="G_CP_dom"/>
</dbReference>
<keyword evidence="2 3" id="KW-0342">GTP-binding</keyword>
<gene>
    <name evidence="6" type="primary">ylqF</name>
    <name evidence="6" type="ORF">QLQ80_00900</name>
</gene>
<dbReference type="InterPro" id="IPR027417">
    <property type="entry name" value="P-loop_NTPase"/>
</dbReference>
<dbReference type="Gene3D" id="3.40.50.300">
    <property type="entry name" value="P-loop containing nucleotide triphosphate hydrolases"/>
    <property type="match status" value="1"/>
</dbReference>
<proteinExistence type="inferred from homology"/>
<dbReference type="CDD" id="cd01856">
    <property type="entry name" value="YlqF"/>
    <property type="match status" value="1"/>
</dbReference>